<organism evidence="1 2">
    <name type="scientific">Sulfuracidifex metallicus DSM 6482 = JCM 9184</name>
    <dbReference type="NCBI Taxonomy" id="523847"/>
    <lineage>
        <taxon>Archaea</taxon>
        <taxon>Thermoproteota</taxon>
        <taxon>Thermoprotei</taxon>
        <taxon>Sulfolobales</taxon>
        <taxon>Sulfolobaceae</taxon>
        <taxon>Sulfuracidifex</taxon>
    </lineage>
</organism>
<sequence>MSESNPGVNVKLVIKFEKEFKSLISDIAEDSKKILSLADSSYAALKDEAEKRFSEIQSTIDNDKKAILDDMRKEYALDREKKILAIKSAGEKNLNKAVDMLLDSVLGAFK</sequence>
<dbReference type="OrthoDB" id="378380at2157"/>
<keyword evidence="2" id="KW-1185">Reference proteome</keyword>
<dbReference type="Pfam" id="PF26552">
    <property type="entry name" value="DUF8181"/>
    <property type="match status" value="1"/>
</dbReference>
<dbReference type="Gene3D" id="1.20.5.2950">
    <property type="match status" value="1"/>
</dbReference>
<proteinExistence type="predicted"/>
<name>A0A6A9QJ94_SULME</name>
<dbReference type="RefSeq" id="WP_054838112.1">
    <property type="nucleotide sequence ID" value="NZ_BBBY01000005.1"/>
</dbReference>
<dbReference type="InterPro" id="IPR058494">
    <property type="entry name" value="DUF8181"/>
</dbReference>
<dbReference type="Proteomes" id="UP000470772">
    <property type="component" value="Unassembled WGS sequence"/>
</dbReference>
<dbReference type="AlphaFoldDB" id="A0A6A9QJ94"/>
<evidence type="ECO:0000313" key="1">
    <source>
        <dbReference type="EMBL" id="MUN28310.1"/>
    </source>
</evidence>
<gene>
    <name evidence="1" type="ORF">GC250_02245</name>
</gene>
<evidence type="ECO:0000313" key="2">
    <source>
        <dbReference type="Proteomes" id="UP000470772"/>
    </source>
</evidence>
<protein>
    <submittedName>
        <fullName evidence="1">Uncharacterized protein</fullName>
    </submittedName>
</protein>
<comment type="caution">
    <text evidence="1">The sequence shown here is derived from an EMBL/GenBank/DDBJ whole genome shotgun (WGS) entry which is preliminary data.</text>
</comment>
<reference evidence="1 2" key="1">
    <citation type="submission" date="2019-10" db="EMBL/GenBank/DDBJ databases">
        <title>Sequencing and Assembly of Multiple Reported Metal-Biooxidizing Members of the Extremely Thermoacidophilic Archaeal Family Sulfolobaceae.</title>
        <authorList>
            <person name="Counts J.A."/>
            <person name="Kelly R.M."/>
        </authorList>
    </citation>
    <scope>NUCLEOTIDE SEQUENCE [LARGE SCALE GENOMIC DNA]</scope>
    <source>
        <strain evidence="1 2">DSM 6482</strain>
    </source>
</reference>
<accession>A0A6A9QJ94</accession>
<dbReference type="EMBL" id="WGGD01000005">
    <property type="protein sequence ID" value="MUN28310.1"/>
    <property type="molecule type" value="Genomic_DNA"/>
</dbReference>